<proteinExistence type="predicted"/>
<reference evidence="2 3" key="1">
    <citation type="submission" date="2023-01" db="EMBL/GenBank/DDBJ databases">
        <title>Analysis of 21 Apiospora genomes using comparative genomics revels a genus with tremendous synthesis potential of carbohydrate active enzymes and secondary metabolites.</title>
        <authorList>
            <person name="Sorensen T."/>
        </authorList>
    </citation>
    <scope>NUCLEOTIDE SEQUENCE [LARGE SCALE GENOMIC DNA]</scope>
    <source>
        <strain evidence="2 3">CBS 117206</strain>
    </source>
</reference>
<evidence type="ECO:0000313" key="3">
    <source>
        <dbReference type="Proteomes" id="UP001392437"/>
    </source>
</evidence>
<feature type="region of interest" description="Disordered" evidence="1">
    <location>
        <begin position="90"/>
        <end position="186"/>
    </location>
</feature>
<dbReference type="EMBL" id="JAQQWP010000008">
    <property type="protein sequence ID" value="KAK8106702.1"/>
    <property type="molecule type" value="Genomic_DNA"/>
</dbReference>
<evidence type="ECO:0000256" key="1">
    <source>
        <dbReference type="SAM" id="MobiDB-lite"/>
    </source>
</evidence>
<name>A0AAW0QM78_9PEZI</name>
<accession>A0AAW0QM78</accession>
<evidence type="ECO:0000313" key="2">
    <source>
        <dbReference type="EMBL" id="KAK8106702.1"/>
    </source>
</evidence>
<protein>
    <submittedName>
        <fullName evidence="2">Uncharacterized protein</fullName>
    </submittedName>
</protein>
<feature type="compositionally biased region" description="Polar residues" evidence="1">
    <location>
        <begin position="110"/>
        <end position="127"/>
    </location>
</feature>
<sequence>MSDIRQDPSIILKNKNKRRKLELMRQDMIKKADYLQANYGGSVRIEGENLRYSTDGQRQTLIFKEGPNWRIEDSGAKPPDLAALFEQARNTTASKSTSDHPPGTIKIPQNECSVSTDALPASSSKARQSAGRIKEDRAKASKVPVAHMGGGDFLQNNGVVPAASDKPADNDSDHMVQNALNKRKQS</sequence>
<keyword evidence="3" id="KW-1185">Reference proteome</keyword>
<gene>
    <name evidence="2" type="ORF">PG999_010061</name>
</gene>
<dbReference type="Proteomes" id="UP001392437">
    <property type="component" value="Unassembled WGS sequence"/>
</dbReference>
<organism evidence="2 3">
    <name type="scientific">Apiospora kogelbergensis</name>
    <dbReference type="NCBI Taxonomy" id="1337665"/>
    <lineage>
        <taxon>Eukaryota</taxon>
        <taxon>Fungi</taxon>
        <taxon>Dikarya</taxon>
        <taxon>Ascomycota</taxon>
        <taxon>Pezizomycotina</taxon>
        <taxon>Sordariomycetes</taxon>
        <taxon>Xylariomycetidae</taxon>
        <taxon>Amphisphaeriales</taxon>
        <taxon>Apiosporaceae</taxon>
        <taxon>Apiospora</taxon>
    </lineage>
</organism>
<comment type="caution">
    <text evidence="2">The sequence shown here is derived from an EMBL/GenBank/DDBJ whole genome shotgun (WGS) entry which is preliminary data.</text>
</comment>
<dbReference type="AlphaFoldDB" id="A0AAW0QM78"/>